<evidence type="ECO:0000259" key="1">
    <source>
        <dbReference type="Pfam" id="PF09413"/>
    </source>
</evidence>
<evidence type="ECO:0000313" key="2">
    <source>
        <dbReference type="EMBL" id="TCS58483.1"/>
    </source>
</evidence>
<dbReference type="InterPro" id="IPR018551">
    <property type="entry name" value="DUF2007"/>
</dbReference>
<dbReference type="RefSeq" id="WP_132248513.1">
    <property type="nucleotide sequence ID" value="NZ_CBDUOC010000051.1"/>
</dbReference>
<protein>
    <submittedName>
        <fullName evidence="2">Putative signal transducing protein</fullName>
    </submittedName>
</protein>
<dbReference type="EMBL" id="SLZU01000025">
    <property type="protein sequence ID" value="TCS58483.1"/>
    <property type="molecule type" value="Genomic_DNA"/>
</dbReference>
<dbReference type="Proteomes" id="UP000295696">
    <property type="component" value="Unassembled WGS sequence"/>
</dbReference>
<evidence type="ECO:0000313" key="3">
    <source>
        <dbReference type="Proteomes" id="UP000295696"/>
    </source>
</evidence>
<dbReference type="OrthoDB" id="5297170at2"/>
<dbReference type="AlphaFoldDB" id="A0A4R3J291"/>
<organism evidence="2 3">
    <name type="scientific">Primorskyibacter sedentarius</name>
    <dbReference type="NCBI Taxonomy" id="745311"/>
    <lineage>
        <taxon>Bacteria</taxon>
        <taxon>Pseudomonadati</taxon>
        <taxon>Pseudomonadota</taxon>
        <taxon>Alphaproteobacteria</taxon>
        <taxon>Rhodobacterales</taxon>
        <taxon>Roseobacteraceae</taxon>
        <taxon>Primorskyibacter</taxon>
    </lineage>
</organism>
<dbReference type="SUPFAM" id="SSF54913">
    <property type="entry name" value="GlnB-like"/>
    <property type="match status" value="1"/>
</dbReference>
<dbReference type="Pfam" id="PF09413">
    <property type="entry name" value="DUF2007"/>
    <property type="match status" value="1"/>
</dbReference>
<reference evidence="2 3" key="1">
    <citation type="submission" date="2019-03" db="EMBL/GenBank/DDBJ databases">
        <title>Genomic Encyclopedia of Type Strains, Phase IV (KMG-IV): sequencing the most valuable type-strain genomes for metagenomic binning, comparative biology and taxonomic classification.</title>
        <authorList>
            <person name="Goeker M."/>
        </authorList>
    </citation>
    <scope>NUCLEOTIDE SEQUENCE [LARGE SCALE GENOMIC DNA]</scope>
    <source>
        <strain evidence="2 3">DSM 104836</strain>
    </source>
</reference>
<dbReference type="Gene3D" id="3.30.70.790">
    <property type="entry name" value="UreE, C-terminal domain"/>
    <property type="match status" value="1"/>
</dbReference>
<name>A0A4R3J291_9RHOB</name>
<comment type="caution">
    <text evidence="2">The sequence shown here is derived from an EMBL/GenBank/DDBJ whole genome shotgun (WGS) entry which is preliminary data.</text>
</comment>
<proteinExistence type="predicted"/>
<feature type="domain" description="DUF2007" evidence="1">
    <location>
        <begin position="1"/>
        <end position="64"/>
    </location>
</feature>
<keyword evidence="3" id="KW-1185">Reference proteome</keyword>
<sequence>MEELLRTTDITVIPLARVLLLDEGIDSFELDVNMSVLEGSIGILPRRLMVRRDDLAAARQLMMDNGVPLDR</sequence>
<dbReference type="InterPro" id="IPR011322">
    <property type="entry name" value="N-reg_PII-like_a/b"/>
</dbReference>
<accession>A0A4R3J291</accession>
<gene>
    <name evidence="2" type="ORF">EDD52_12542</name>
</gene>